<organism evidence="2 3">
    <name type="scientific">candidate division WOR-3 bacterium</name>
    <dbReference type="NCBI Taxonomy" id="2052148"/>
    <lineage>
        <taxon>Bacteria</taxon>
        <taxon>Bacteria division WOR-3</taxon>
    </lineage>
</organism>
<dbReference type="Proteomes" id="UP000630660">
    <property type="component" value="Unassembled WGS sequence"/>
</dbReference>
<gene>
    <name evidence="2" type="ORF">GF359_03210</name>
</gene>
<accession>A0A9D5K9Q6</accession>
<sequence length="73" mass="8020">MFAKHKKLFVILGSALLLVAGVTVLFAATTDWSGGGGGTCYINGEWYRPWAYWEGELDDVSNTFEGTWDGIND</sequence>
<feature type="signal peptide" evidence="1">
    <location>
        <begin position="1"/>
        <end position="27"/>
    </location>
</feature>
<evidence type="ECO:0000313" key="2">
    <source>
        <dbReference type="EMBL" id="MBD3364204.1"/>
    </source>
</evidence>
<evidence type="ECO:0000313" key="3">
    <source>
        <dbReference type="Proteomes" id="UP000630660"/>
    </source>
</evidence>
<protein>
    <submittedName>
        <fullName evidence="2">Uncharacterized protein</fullName>
    </submittedName>
</protein>
<name>A0A9D5K9Q6_UNCW3</name>
<evidence type="ECO:0000256" key="1">
    <source>
        <dbReference type="SAM" id="SignalP"/>
    </source>
</evidence>
<reference evidence="2" key="1">
    <citation type="submission" date="2019-11" db="EMBL/GenBank/DDBJ databases">
        <title>Microbial mats filling the niche in hypersaline microbial mats.</title>
        <authorList>
            <person name="Wong H.L."/>
            <person name="Macleod F.I."/>
            <person name="White R.A. III"/>
            <person name="Burns B.P."/>
        </authorList>
    </citation>
    <scope>NUCLEOTIDE SEQUENCE</scope>
    <source>
        <strain evidence="2">Bin_327</strain>
    </source>
</reference>
<feature type="chain" id="PRO_5038846420" evidence="1">
    <location>
        <begin position="28"/>
        <end position="73"/>
    </location>
</feature>
<comment type="caution">
    <text evidence="2">The sequence shown here is derived from an EMBL/GenBank/DDBJ whole genome shotgun (WGS) entry which is preliminary data.</text>
</comment>
<dbReference type="AlphaFoldDB" id="A0A9D5K9Q6"/>
<keyword evidence="1" id="KW-0732">Signal</keyword>
<proteinExistence type="predicted"/>
<dbReference type="EMBL" id="WJKJ01000103">
    <property type="protein sequence ID" value="MBD3364204.1"/>
    <property type="molecule type" value="Genomic_DNA"/>
</dbReference>